<reference evidence="2 3" key="1">
    <citation type="submission" date="2019-02" db="EMBL/GenBank/DDBJ databases">
        <title>Deep-cultivation of Planctomycetes and their phenomic and genomic characterization uncovers novel biology.</title>
        <authorList>
            <person name="Wiegand S."/>
            <person name="Jogler M."/>
            <person name="Boedeker C."/>
            <person name="Pinto D."/>
            <person name="Vollmers J."/>
            <person name="Rivas-Marin E."/>
            <person name="Kohn T."/>
            <person name="Peeters S.H."/>
            <person name="Heuer A."/>
            <person name="Rast P."/>
            <person name="Oberbeckmann S."/>
            <person name="Bunk B."/>
            <person name="Jeske O."/>
            <person name="Meyerdierks A."/>
            <person name="Storesund J.E."/>
            <person name="Kallscheuer N."/>
            <person name="Luecker S."/>
            <person name="Lage O.M."/>
            <person name="Pohl T."/>
            <person name="Merkel B.J."/>
            <person name="Hornburger P."/>
            <person name="Mueller R.-W."/>
            <person name="Bruemmer F."/>
            <person name="Labrenz M."/>
            <person name="Spormann A.M."/>
            <person name="Op Den Camp H."/>
            <person name="Overmann J."/>
            <person name="Amann R."/>
            <person name="Jetten M.S.M."/>
            <person name="Mascher T."/>
            <person name="Medema M.H."/>
            <person name="Devos D.P."/>
            <person name="Kaster A.-K."/>
            <person name="Ovreas L."/>
            <person name="Rohde M."/>
            <person name="Galperin M.Y."/>
            <person name="Jogler C."/>
        </authorList>
    </citation>
    <scope>NUCLEOTIDE SEQUENCE [LARGE SCALE GENOMIC DNA]</scope>
    <source>
        <strain evidence="2 3">KOR42</strain>
    </source>
</reference>
<protein>
    <submittedName>
        <fullName evidence="2">Uncharacterized protein</fullName>
    </submittedName>
</protein>
<gene>
    <name evidence="2" type="ORF">KOR42_49330</name>
</gene>
<accession>A0A5C5VQW3</accession>
<dbReference type="EMBL" id="SIHI01000052">
    <property type="protein sequence ID" value="TWT40191.1"/>
    <property type="molecule type" value="Genomic_DNA"/>
</dbReference>
<feature type="region of interest" description="Disordered" evidence="1">
    <location>
        <begin position="98"/>
        <end position="118"/>
    </location>
</feature>
<organism evidence="2 3">
    <name type="scientific">Thalassoglobus neptunius</name>
    <dbReference type="NCBI Taxonomy" id="1938619"/>
    <lineage>
        <taxon>Bacteria</taxon>
        <taxon>Pseudomonadati</taxon>
        <taxon>Planctomycetota</taxon>
        <taxon>Planctomycetia</taxon>
        <taxon>Planctomycetales</taxon>
        <taxon>Planctomycetaceae</taxon>
        <taxon>Thalassoglobus</taxon>
    </lineage>
</organism>
<evidence type="ECO:0000256" key="1">
    <source>
        <dbReference type="SAM" id="MobiDB-lite"/>
    </source>
</evidence>
<comment type="caution">
    <text evidence="2">The sequence shown here is derived from an EMBL/GenBank/DDBJ whole genome shotgun (WGS) entry which is preliminary data.</text>
</comment>
<dbReference type="RefSeq" id="WP_146512245.1">
    <property type="nucleotide sequence ID" value="NZ_SIHI01000052.1"/>
</dbReference>
<evidence type="ECO:0000313" key="2">
    <source>
        <dbReference type="EMBL" id="TWT40191.1"/>
    </source>
</evidence>
<evidence type="ECO:0000313" key="3">
    <source>
        <dbReference type="Proteomes" id="UP000317243"/>
    </source>
</evidence>
<name>A0A5C5VQW3_9PLAN</name>
<dbReference type="OrthoDB" id="287168at2"/>
<proteinExistence type="predicted"/>
<dbReference type="AlphaFoldDB" id="A0A5C5VQW3"/>
<dbReference type="Proteomes" id="UP000317243">
    <property type="component" value="Unassembled WGS sequence"/>
</dbReference>
<keyword evidence="3" id="KW-1185">Reference proteome</keyword>
<sequence length="118" mass="13424">MPIHRTPPAPSAACTRFHFQESVDLLEAEMSLHLAMFSVEGLYGRARVRLEAHYQLVTDDHRIDVDCTSRVGELIVRVFTGLLIREFGEDSFTVRKVSSSESEPQWKPIPELEPQPAF</sequence>